<comment type="caution">
    <text evidence="1">The sequence shown here is derived from an EMBL/GenBank/DDBJ whole genome shotgun (WGS) entry which is preliminary data.</text>
</comment>
<organism evidence="1 2">
    <name type="scientific">Lentzea tibetensis</name>
    <dbReference type="NCBI Taxonomy" id="2591470"/>
    <lineage>
        <taxon>Bacteria</taxon>
        <taxon>Bacillati</taxon>
        <taxon>Actinomycetota</taxon>
        <taxon>Actinomycetes</taxon>
        <taxon>Pseudonocardiales</taxon>
        <taxon>Pseudonocardiaceae</taxon>
        <taxon>Lentzea</taxon>
    </lineage>
</organism>
<accession>A0A563EL81</accession>
<gene>
    <name evidence="1" type="ORF">FKR81_30025</name>
</gene>
<dbReference type="RefSeq" id="WP_146356950.1">
    <property type="nucleotide sequence ID" value="NZ_VOBR01000023.1"/>
</dbReference>
<dbReference type="EMBL" id="VOBR01000023">
    <property type="protein sequence ID" value="TWP47918.1"/>
    <property type="molecule type" value="Genomic_DNA"/>
</dbReference>
<evidence type="ECO:0000313" key="2">
    <source>
        <dbReference type="Proteomes" id="UP000316639"/>
    </source>
</evidence>
<name>A0A563EL81_9PSEU</name>
<dbReference type="Proteomes" id="UP000316639">
    <property type="component" value="Unassembled WGS sequence"/>
</dbReference>
<keyword evidence="2" id="KW-1185">Reference proteome</keyword>
<reference evidence="1 2" key="1">
    <citation type="submission" date="2019-07" db="EMBL/GenBank/DDBJ databases">
        <title>Lentzea xizangensis sp. nov., isolated from Qinghai-Tibetan Plateau Soils.</title>
        <authorList>
            <person name="Huang J."/>
        </authorList>
    </citation>
    <scope>NUCLEOTIDE SEQUENCE [LARGE SCALE GENOMIC DNA]</scope>
    <source>
        <strain evidence="1 2">FXJ1.1311</strain>
    </source>
</reference>
<dbReference type="OrthoDB" id="6313019at2"/>
<protein>
    <submittedName>
        <fullName evidence="1">Uncharacterized protein</fullName>
    </submittedName>
</protein>
<evidence type="ECO:0000313" key="1">
    <source>
        <dbReference type="EMBL" id="TWP47918.1"/>
    </source>
</evidence>
<proteinExistence type="predicted"/>
<dbReference type="AlphaFoldDB" id="A0A563EL81"/>
<sequence length="138" mass="15409">MKLPRGATGFWHASQECPGTVDARVFRALCHDAARRAGATVTYYTEPGVTPNFHRVDTGASIAVVCHELLPLVALMSEQTFVDDPKWTFDAPFQLLSKEVLDTPVSAADLSELHEVELKQIANWQPETIGQLIFNWWD</sequence>